<name>A0A1H7YYH2_9BACT</name>
<reference evidence="1 2" key="1">
    <citation type="submission" date="2016-10" db="EMBL/GenBank/DDBJ databases">
        <authorList>
            <person name="de Groot N.N."/>
        </authorList>
    </citation>
    <scope>NUCLEOTIDE SEQUENCE [LARGE SCALE GENOMIC DNA]</scope>
    <source>
        <strain evidence="1 2">DSM 8423</strain>
    </source>
</reference>
<dbReference type="AlphaFoldDB" id="A0A1H7YYH2"/>
<dbReference type="EMBL" id="FOBS01000018">
    <property type="protein sequence ID" value="SEM50307.1"/>
    <property type="molecule type" value="Genomic_DNA"/>
</dbReference>
<evidence type="ECO:0000313" key="1">
    <source>
        <dbReference type="EMBL" id="SEM50307.1"/>
    </source>
</evidence>
<keyword evidence="2" id="KW-1185">Reference proteome</keyword>
<evidence type="ECO:0000313" key="2">
    <source>
        <dbReference type="Proteomes" id="UP000198744"/>
    </source>
</evidence>
<organism evidence="1 2">
    <name type="scientific">Syntrophus gentianae</name>
    <dbReference type="NCBI Taxonomy" id="43775"/>
    <lineage>
        <taxon>Bacteria</taxon>
        <taxon>Pseudomonadati</taxon>
        <taxon>Thermodesulfobacteriota</taxon>
        <taxon>Syntrophia</taxon>
        <taxon>Syntrophales</taxon>
        <taxon>Syntrophaceae</taxon>
        <taxon>Syntrophus</taxon>
    </lineage>
</organism>
<accession>A0A1H7YYH2</accession>
<feature type="non-terminal residue" evidence="1">
    <location>
        <position position="1"/>
    </location>
</feature>
<gene>
    <name evidence="1" type="ORF">SAMN04489760_11867</name>
</gene>
<sequence length="27" mass="3202">SKSNLWCQELFQDTYVIDMAKLFFGNC</sequence>
<dbReference type="Proteomes" id="UP000198744">
    <property type="component" value="Unassembled WGS sequence"/>
</dbReference>
<proteinExistence type="predicted"/>
<protein>
    <submittedName>
        <fullName evidence="1">Uncharacterized protein</fullName>
    </submittedName>
</protein>